<accession>A0ABN1IN66</accession>
<dbReference type="Gene3D" id="3.40.50.2000">
    <property type="entry name" value="Glycogen Phosphorylase B"/>
    <property type="match status" value="2"/>
</dbReference>
<sequence>MHIVDVTLFFAPHSGGVKRYLLAKQRHFATRTDVRHTLLVPGPHTGAPAPGLIELASPRIPFGGGYRLPLHVREWAATLQGLKPDLIEVADPYHLAWIALGVAERLGVPAVAFAHSDLARLFGDRFAPSIGRAAGIYLRNLYRRFDCVFAPSRLIAERLTDLGVANIAVQPLGVDGEAFHPRRTDPGLRRELGLADDTRLLVFAGRMAREKEIPLLLKTFERLGAPYHLLLVGGERHEPLTANATMLPYQQDSIGLARLLASCDALIHAGRHETFGMIVIEAMACARPVVAVRAGAITELVGADVGEVAEPDDAASLADAVRRLYGRDRVTMGACARERVQGSYLWERTLSCQLQRYTDLVHAHAPSAAIDAPSREVVEAS</sequence>
<dbReference type="InterPro" id="IPR028098">
    <property type="entry name" value="Glyco_trans_4-like_N"/>
</dbReference>
<evidence type="ECO:0000313" key="2">
    <source>
        <dbReference type="EMBL" id="GAA0717525.1"/>
    </source>
</evidence>
<protein>
    <submittedName>
        <fullName evidence="2">Glycosyltransferase family 1 protein</fullName>
    </submittedName>
</protein>
<dbReference type="InterPro" id="IPR050194">
    <property type="entry name" value="Glycosyltransferase_grp1"/>
</dbReference>
<feature type="domain" description="Glycosyltransferase subfamily 4-like N-terminal" evidence="1">
    <location>
        <begin position="15"/>
        <end position="175"/>
    </location>
</feature>
<dbReference type="RefSeq" id="WP_343791525.1">
    <property type="nucleotide sequence ID" value="NZ_BAAAEU010000015.1"/>
</dbReference>
<reference evidence="2 3" key="1">
    <citation type="journal article" date="2019" name="Int. J. Syst. Evol. Microbiol.">
        <title>The Global Catalogue of Microorganisms (GCM) 10K type strain sequencing project: providing services to taxonomists for standard genome sequencing and annotation.</title>
        <authorList>
            <consortium name="The Broad Institute Genomics Platform"/>
            <consortium name="The Broad Institute Genome Sequencing Center for Infectious Disease"/>
            <person name="Wu L."/>
            <person name="Ma J."/>
        </authorList>
    </citation>
    <scope>NUCLEOTIDE SEQUENCE [LARGE SCALE GENOMIC DNA]</scope>
    <source>
        <strain evidence="2 3">JCM 15421</strain>
    </source>
</reference>
<dbReference type="PANTHER" id="PTHR45947">
    <property type="entry name" value="SULFOQUINOVOSYL TRANSFERASE SQD2"/>
    <property type="match status" value="1"/>
</dbReference>
<dbReference type="SUPFAM" id="SSF53756">
    <property type="entry name" value="UDP-Glycosyltransferase/glycogen phosphorylase"/>
    <property type="match status" value="1"/>
</dbReference>
<gene>
    <name evidence="2" type="ORF">GCM10009105_24610</name>
</gene>
<evidence type="ECO:0000313" key="3">
    <source>
        <dbReference type="Proteomes" id="UP001501523"/>
    </source>
</evidence>
<comment type="caution">
    <text evidence="2">The sequence shown here is derived from an EMBL/GenBank/DDBJ whole genome shotgun (WGS) entry which is preliminary data.</text>
</comment>
<dbReference type="PANTHER" id="PTHR45947:SF3">
    <property type="entry name" value="SULFOQUINOVOSYL TRANSFERASE SQD2"/>
    <property type="match status" value="1"/>
</dbReference>
<name>A0ABN1IN66_9GAMM</name>
<dbReference type="Pfam" id="PF13439">
    <property type="entry name" value="Glyco_transf_4"/>
    <property type="match status" value="1"/>
</dbReference>
<keyword evidence="3" id="KW-1185">Reference proteome</keyword>
<dbReference type="EMBL" id="BAAAEU010000015">
    <property type="protein sequence ID" value="GAA0717525.1"/>
    <property type="molecule type" value="Genomic_DNA"/>
</dbReference>
<dbReference type="Proteomes" id="UP001501523">
    <property type="component" value="Unassembled WGS sequence"/>
</dbReference>
<proteinExistence type="predicted"/>
<dbReference type="Pfam" id="PF13692">
    <property type="entry name" value="Glyco_trans_1_4"/>
    <property type="match status" value="1"/>
</dbReference>
<evidence type="ECO:0000259" key="1">
    <source>
        <dbReference type="Pfam" id="PF13439"/>
    </source>
</evidence>
<organism evidence="2 3">
    <name type="scientific">Dokdonella soli</name>
    <dbReference type="NCBI Taxonomy" id="529810"/>
    <lineage>
        <taxon>Bacteria</taxon>
        <taxon>Pseudomonadati</taxon>
        <taxon>Pseudomonadota</taxon>
        <taxon>Gammaproteobacteria</taxon>
        <taxon>Lysobacterales</taxon>
        <taxon>Rhodanobacteraceae</taxon>
        <taxon>Dokdonella</taxon>
    </lineage>
</organism>